<dbReference type="Pfam" id="PF11393">
    <property type="entry name" value="T4BSS_DotI_IcmL"/>
    <property type="match status" value="1"/>
</dbReference>
<feature type="signal peptide" evidence="2">
    <location>
        <begin position="1"/>
        <end position="20"/>
    </location>
</feature>
<feature type="chain" id="PRO_5003520752" description="IcmL-like protein" evidence="2">
    <location>
        <begin position="21"/>
        <end position="242"/>
    </location>
</feature>
<dbReference type="EMBL" id="JH413820">
    <property type="protein sequence ID" value="EHL31032.1"/>
    <property type="molecule type" value="Genomic_DNA"/>
</dbReference>
<dbReference type="InterPro" id="IPR021055">
    <property type="entry name" value="T4BSS_IcmL/DotI"/>
</dbReference>
<gene>
    <name evidence="3" type="ORF">LDG_6939</name>
</gene>
<keyword evidence="4" id="KW-1185">Reference proteome</keyword>
<evidence type="ECO:0000256" key="1">
    <source>
        <dbReference type="SAM" id="MobiDB-lite"/>
    </source>
</evidence>
<evidence type="ECO:0000313" key="3">
    <source>
        <dbReference type="EMBL" id="EHL31032.1"/>
    </source>
</evidence>
<dbReference type="AlphaFoldDB" id="G9ENW0"/>
<dbReference type="eggNOG" id="ENOG5030IKJ">
    <property type="taxonomic scope" value="Bacteria"/>
</dbReference>
<name>G9ENW0_9GAMM</name>
<organism evidence="3 4">
    <name type="scientific">Legionella drancourtii LLAP12</name>
    <dbReference type="NCBI Taxonomy" id="658187"/>
    <lineage>
        <taxon>Bacteria</taxon>
        <taxon>Pseudomonadati</taxon>
        <taxon>Pseudomonadota</taxon>
        <taxon>Gammaproteobacteria</taxon>
        <taxon>Legionellales</taxon>
        <taxon>Legionellaceae</taxon>
        <taxon>Legionella</taxon>
    </lineage>
</organism>
<feature type="region of interest" description="Disordered" evidence="1">
    <location>
        <begin position="214"/>
        <end position="242"/>
    </location>
</feature>
<sequence length="242" mass="25872">MKNTVLWSALFTLIGTQVCAEQTPAPQAPAAPTNTSAPPASPASEPMVMQPVAPQPQQPNQAIPTAPVTAPAPAPVINCDYKIPPQVKTVDQALVLTWSQNAVKQAFSFDPASLDAQMQKLQACFTEQGWTGFSTALQKSGNIQAIKAQQLTVTSQIEGMTLVNEAKDNQWKLTVPVMVIYQNEKEKVSQLLSVDLTVNRKPNGDLGITQMIAAPRGTVSTKKPAQEEPANLGNQPPLGKPQ</sequence>
<evidence type="ECO:0000313" key="4">
    <source>
        <dbReference type="Proteomes" id="UP000002770"/>
    </source>
</evidence>
<dbReference type="HOGENOM" id="CLU_083288_0_0_6"/>
<evidence type="ECO:0000256" key="2">
    <source>
        <dbReference type="SAM" id="SignalP"/>
    </source>
</evidence>
<keyword evidence="2" id="KW-0732">Signal</keyword>
<proteinExistence type="predicted"/>
<dbReference type="Proteomes" id="UP000002770">
    <property type="component" value="Unassembled WGS sequence"/>
</dbReference>
<dbReference type="STRING" id="658187.LDG_6939"/>
<accession>G9ENW0</accession>
<dbReference type="CDD" id="cd16385">
    <property type="entry name" value="IcmL"/>
    <property type="match status" value="1"/>
</dbReference>
<dbReference type="OrthoDB" id="5653338at2"/>
<reference evidence="3 4" key="1">
    <citation type="journal article" date="2011" name="BMC Genomics">
        <title>Insight into cross-talk between intra-amoebal pathogens.</title>
        <authorList>
            <person name="Gimenez G."/>
            <person name="Bertelli C."/>
            <person name="Moliner C."/>
            <person name="Robert C."/>
            <person name="Raoult D."/>
            <person name="Fournier P.E."/>
            <person name="Greub G."/>
        </authorList>
    </citation>
    <scope>NUCLEOTIDE SEQUENCE [LARGE SCALE GENOMIC DNA]</scope>
    <source>
        <strain evidence="3 4">LLAP12</strain>
    </source>
</reference>
<evidence type="ECO:0008006" key="5">
    <source>
        <dbReference type="Google" id="ProtNLM"/>
    </source>
</evidence>
<feature type="region of interest" description="Disordered" evidence="1">
    <location>
        <begin position="24"/>
        <end position="63"/>
    </location>
</feature>
<protein>
    <recommendedName>
        <fullName evidence="5">IcmL-like protein</fullName>
    </recommendedName>
</protein>
<feature type="compositionally biased region" description="Low complexity" evidence="1">
    <location>
        <begin position="24"/>
        <end position="52"/>
    </location>
</feature>
<dbReference type="InParanoid" id="G9ENW0"/>
<dbReference type="RefSeq" id="WP_006870864.1">
    <property type="nucleotide sequence ID" value="NZ_JH413820.1"/>
</dbReference>